<dbReference type="EMBL" id="JANPWB010000011">
    <property type="protein sequence ID" value="KAJ1127650.1"/>
    <property type="molecule type" value="Genomic_DNA"/>
</dbReference>
<evidence type="ECO:0000313" key="2">
    <source>
        <dbReference type="EMBL" id="KAJ1127650.1"/>
    </source>
</evidence>
<organism evidence="2 3">
    <name type="scientific">Pleurodeles waltl</name>
    <name type="common">Iberian ribbed newt</name>
    <dbReference type="NCBI Taxonomy" id="8319"/>
    <lineage>
        <taxon>Eukaryota</taxon>
        <taxon>Metazoa</taxon>
        <taxon>Chordata</taxon>
        <taxon>Craniata</taxon>
        <taxon>Vertebrata</taxon>
        <taxon>Euteleostomi</taxon>
        <taxon>Amphibia</taxon>
        <taxon>Batrachia</taxon>
        <taxon>Caudata</taxon>
        <taxon>Salamandroidea</taxon>
        <taxon>Salamandridae</taxon>
        <taxon>Pleurodelinae</taxon>
        <taxon>Pleurodeles</taxon>
    </lineage>
</organism>
<gene>
    <name evidence="2" type="ORF">NDU88_006046</name>
</gene>
<dbReference type="AlphaFoldDB" id="A0AAV7PHP7"/>
<comment type="caution">
    <text evidence="2">The sequence shown here is derived from an EMBL/GenBank/DDBJ whole genome shotgun (WGS) entry which is preliminary data.</text>
</comment>
<name>A0AAV7PHP7_PLEWA</name>
<dbReference type="Proteomes" id="UP001066276">
    <property type="component" value="Chromosome 7"/>
</dbReference>
<evidence type="ECO:0000256" key="1">
    <source>
        <dbReference type="SAM" id="MobiDB-lite"/>
    </source>
</evidence>
<accession>A0AAV7PHP7</accession>
<evidence type="ECO:0000313" key="3">
    <source>
        <dbReference type="Proteomes" id="UP001066276"/>
    </source>
</evidence>
<keyword evidence="3" id="KW-1185">Reference proteome</keyword>
<feature type="region of interest" description="Disordered" evidence="1">
    <location>
        <begin position="57"/>
        <end position="98"/>
    </location>
</feature>
<protein>
    <submittedName>
        <fullName evidence="2">Uncharacterized protein</fullName>
    </submittedName>
</protein>
<proteinExistence type="predicted"/>
<sequence>MELSPGPLPHALRTSGTPGPGHEREHDAAYRTGEADWCDDTGLPLADLNAGTHQHALMGKAVRKRDTDHSPQIPRPLTQDMAPDRDAPTGPTQQDIVQVVTTTREVLETKVDTRGPRPP</sequence>
<reference evidence="2" key="1">
    <citation type="journal article" date="2022" name="bioRxiv">
        <title>Sequencing and chromosome-scale assembly of the giantPleurodeles waltlgenome.</title>
        <authorList>
            <person name="Brown T."/>
            <person name="Elewa A."/>
            <person name="Iarovenko S."/>
            <person name="Subramanian E."/>
            <person name="Araus A.J."/>
            <person name="Petzold A."/>
            <person name="Susuki M."/>
            <person name="Suzuki K.-i.T."/>
            <person name="Hayashi T."/>
            <person name="Toyoda A."/>
            <person name="Oliveira C."/>
            <person name="Osipova E."/>
            <person name="Leigh N.D."/>
            <person name="Simon A."/>
            <person name="Yun M.H."/>
        </authorList>
    </citation>
    <scope>NUCLEOTIDE SEQUENCE</scope>
    <source>
        <strain evidence="2">20211129_DDA</strain>
        <tissue evidence="2">Liver</tissue>
    </source>
</reference>
<feature type="region of interest" description="Disordered" evidence="1">
    <location>
        <begin position="1"/>
        <end position="33"/>
    </location>
</feature>